<keyword evidence="2" id="KW-1185">Reference proteome</keyword>
<comment type="caution">
    <text evidence="1">The sequence shown here is derived from an EMBL/GenBank/DDBJ whole genome shotgun (WGS) entry which is preliminary data.</text>
</comment>
<organism evidence="1 2">
    <name type="scientific">Ruminococcus albus 8</name>
    <dbReference type="NCBI Taxonomy" id="246199"/>
    <lineage>
        <taxon>Bacteria</taxon>
        <taxon>Bacillati</taxon>
        <taxon>Bacillota</taxon>
        <taxon>Clostridia</taxon>
        <taxon>Eubacteriales</taxon>
        <taxon>Oscillospiraceae</taxon>
        <taxon>Ruminococcus</taxon>
    </lineage>
</organism>
<reference evidence="1 2" key="1">
    <citation type="submission" date="2011-02" db="EMBL/GenBank/DDBJ databases">
        <authorList>
            <person name="Nelson K.E."/>
            <person name="Sutton G."/>
            <person name="Torralba M."/>
            <person name="Durkin S."/>
            <person name="Harkins D."/>
            <person name="Montgomery R."/>
            <person name="Ziemer C."/>
            <person name="Klaassens E."/>
            <person name="Ocuiv P."/>
            <person name="Morrison M."/>
        </authorList>
    </citation>
    <scope>NUCLEOTIDE SEQUENCE [LARGE SCALE GENOMIC DNA]</scope>
    <source>
        <strain evidence="1 2">8</strain>
    </source>
</reference>
<dbReference type="InterPro" id="IPR049215">
    <property type="entry name" value="DUF6809"/>
</dbReference>
<dbReference type="EMBL" id="ADKM02000060">
    <property type="protein sequence ID" value="EGC03752.1"/>
    <property type="molecule type" value="Genomic_DNA"/>
</dbReference>
<dbReference type="AlphaFoldDB" id="E9SAE1"/>
<dbReference type="RefSeq" id="WP_002848145.1">
    <property type="nucleotide sequence ID" value="NZ_ADKM02000060.1"/>
</dbReference>
<dbReference type="Proteomes" id="UP000004259">
    <property type="component" value="Unassembled WGS sequence"/>
</dbReference>
<evidence type="ECO:0000313" key="2">
    <source>
        <dbReference type="Proteomes" id="UP000004259"/>
    </source>
</evidence>
<accession>E9SAE1</accession>
<evidence type="ECO:0000313" key="1">
    <source>
        <dbReference type="EMBL" id="EGC03752.1"/>
    </source>
</evidence>
<dbReference type="OrthoDB" id="1822248at2"/>
<sequence length="76" mass="8787">MIDEIYNSRIGIIKTDHFSDEWEQTAIPFEESLTEEQIILFHKLCDLQSETAAAEMRAAYKAGFKDGVSMMREVQE</sequence>
<name>E9SAE1_RUMAL</name>
<gene>
    <name evidence="1" type="ORF">CUS_4283</name>
</gene>
<proteinExistence type="predicted"/>
<dbReference type="Pfam" id="PF20648">
    <property type="entry name" value="DUF6809"/>
    <property type="match status" value="1"/>
</dbReference>
<protein>
    <submittedName>
        <fullName evidence="1">Conserved domain protein</fullName>
    </submittedName>
</protein>